<keyword evidence="1" id="KW-0812">Transmembrane</keyword>
<reference evidence="2" key="1">
    <citation type="journal article" date="2021" name="Proc. Natl. Acad. Sci. U.S.A.">
        <title>A Catalog of Tens of Thousands of Viruses from Human Metagenomes Reveals Hidden Associations with Chronic Diseases.</title>
        <authorList>
            <person name="Tisza M.J."/>
            <person name="Buck C.B."/>
        </authorList>
    </citation>
    <scope>NUCLEOTIDE SEQUENCE</scope>
    <source>
        <strain evidence="2">Ctrgt10</strain>
    </source>
</reference>
<accession>A0A8S5M7B6</accession>
<evidence type="ECO:0000256" key="1">
    <source>
        <dbReference type="SAM" id="Phobius"/>
    </source>
</evidence>
<protein>
    <submittedName>
        <fullName evidence="2">Uncharacterized protein</fullName>
    </submittedName>
</protein>
<sequence length="61" mass="7116">MMIIAILLFATILFLSWTLFTLVHNRMTLNTVEKINCILRIILMLIVTFMTLILAKTITLY</sequence>
<keyword evidence="1" id="KW-1133">Transmembrane helix</keyword>
<name>A0A8S5M7B6_9CAUD</name>
<dbReference type="EMBL" id="BK014839">
    <property type="protein sequence ID" value="DAD78126.1"/>
    <property type="molecule type" value="Genomic_DNA"/>
</dbReference>
<keyword evidence="1" id="KW-0472">Membrane</keyword>
<organism evidence="2">
    <name type="scientific">Siphoviridae sp. ctrgt10</name>
    <dbReference type="NCBI Taxonomy" id="2826479"/>
    <lineage>
        <taxon>Viruses</taxon>
        <taxon>Duplodnaviria</taxon>
        <taxon>Heunggongvirae</taxon>
        <taxon>Uroviricota</taxon>
        <taxon>Caudoviricetes</taxon>
    </lineage>
</organism>
<proteinExistence type="predicted"/>
<evidence type="ECO:0000313" key="2">
    <source>
        <dbReference type="EMBL" id="DAD78126.1"/>
    </source>
</evidence>
<feature type="transmembrane region" description="Helical" evidence="1">
    <location>
        <begin position="37"/>
        <end position="55"/>
    </location>
</feature>